<proteinExistence type="predicted"/>
<feature type="transmembrane region" description="Helical" evidence="2">
    <location>
        <begin position="138"/>
        <end position="163"/>
    </location>
</feature>
<evidence type="ECO:0000256" key="2">
    <source>
        <dbReference type="SAM" id="Phobius"/>
    </source>
</evidence>
<feature type="region of interest" description="Disordered" evidence="1">
    <location>
        <begin position="90"/>
        <end position="113"/>
    </location>
</feature>
<reference evidence="4 5" key="1">
    <citation type="submission" date="2017-08" db="EMBL/GenBank/DDBJ databases">
        <title>Infants hospitalized years apart are colonized by the same room-sourced microbial strains.</title>
        <authorList>
            <person name="Brooks B."/>
            <person name="Olm M.R."/>
            <person name="Firek B.A."/>
            <person name="Baker R."/>
            <person name="Thomas B.C."/>
            <person name="Morowitz M.J."/>
            <person name="Banfield J.F."/>
        </authorList>
    </citation>
    <scope>NUCLEOTIDE SEQUENCE [LARGE SCALE GENOMIC DNA]</scope>
    <source>
        <strain evidence="4">S2_006_000_R1_57</strain>
    </source>
</reference>
<feature type="signal peptide" evidence="3">
    <location>
        <begin position="1"/>
        <end position="24"/>
    </location>
</feature>
<dbReference type="AlphaFoldDB" id="A0A2W5ICF4"/>
<evidence type="ECO:0000256" key="1">
    <source>
        <dbReference type="SAM" id="MobiDB-lite"/>
    </source>
</evidence>
<evidence type="ECO:0000313" key="5">
    <source>
        <dbReference type="Proteomes" id="UP000248606"/>
    </source>
</evidence>
<feature type="transmembrane region" description="Helical" evidence="2">
    <location>
        <begin position="216"/>
        <end position="237"/>
    </location>
</feature>
<keyword evidence="2" id="KW-0472">Membrane</keyword>
<feature type="transmembrane region" description="Helical" evidence="2">
    <location>
        <begin position="249"/>
        <end position="265"/>
    </location>
</feature>
<feature type="transmembrane region" description="Helical" evidence="2">
    <location>
        <begin position="170"/>
        <end position="196"/>
    </location>
</feature>
<protein>
    <submittedName>
        <fullName evidence="4">Uncharacterized protein</fullName>
    </submittedName>
</protein>
<feature type="transmembrane region" description="Helical" evidence="2">
    <location>
        <begin position="303"/>
        <end position="336"/>
    </location>
</feature>
<dbReference type="EMBL" id="QFOZ01000004">
    <property type="protein sequence ID" value="PZP89038.1"/>
    <property type="molecule type" value="Genomic_DNA"/>
</dbReference>
<sequence>MLPGAAAFAAAALSLCLGGGMAHAQESAEAAPVQVPSLHVVNTLGVSQETPEPSIPVNEVLNFLSDSINLAGYNVLSSRDRMSNGTSIRIVDARSGKDSDNDDQDSNAPVHGGIGQVYNDITSMEPEEVVDMVTSSPAFVPAVAGLALAGVGATAAAGIGLAGAAVVGGLAVGATTAAVVTQAALVNGLVIAHVALTPVRVFNNLAIVNTLAIAHITRHVIVATALLTPVLSVRFLAHKVNKFGKLQKLVGIGLLIGGAYAPADAAEKTTLLAVGAGLFVLGAAKNLPRALRKARLTRKVTKVVLFVPSIINGTALLTGLGVLDPSFLTAVIILLFPKSHLDPKAVTAETVALGKVLVKGLKGANALVAKYAPAVLAFLKEIAATGALPGPVAA</sequence>
<organism evidence="4 5">
    <name type="scientific">Lawsonella clevelandensis</name>
    <dbReference type="NCBI Taxonomy" id="1528099"/>
    <lineage>
        <taxon>Bacteria</taxon>
        <taxon>Bacillati</taxon>
        <taxon>Actinomycetota</taxon>
        <taxon>Actinomycetes</taxon>
        <taxon>Mycobacteriales</taxon>
        <taxon>Lawsonellaceae</taxon>
        <taxon>Lawsonella</taxon>
    </lineage>
</organism>
<keyword evidence="2" id="KW-1133">Transmembrane helix</keyword>
<evidence type="ECO:0000256" key="3">
    <source>
        <dbReference type="SAM" id="SignalP"/>
    </source>
</evidence>
<keyword evidence="2" id="KW-0812">Transmembrane</keyword>
<comment type="caution">
    <text evidence="4">The sequence shown here is derived from an EMBL/GenBank/DDBJ whole genome shotgun (WGS) entry which is preliminary data.</text>
</comment>
<feature type="transmembrane region" description="Helical" evidence="2">
    <location>
        <begin position="271"/>
        <end position="291"/>
    </location>
</feature>
<gene>
    <name evidence="4" type="ORF">DI579_03810</name>
</gene>
<evidence type="ECO:0000313" key="4">
    <source>
        <dbReference type="EMBL" id="PZP89038.1"/>
    </source>
</evidence>
<dbReference type="Proteomes" id="UP000248606">
    <property type="component" value="Unassembled WGS sequence"/>
</dbReference>
<accession>A0A2W5ICF4</accession>
<name>A0A2W5ICF4_9ACTN</name>
<feature type="chain" id="PRO_5015956780" evidence="3">
    <location>
        <begin position="25"/>
        <end position="394"/>
    </location>
</feature>
<keyword evidence="3" id="KW-0732">Signal</keyword>